<dbReference type="PANTHER" id="PTHR24421">
    <property type="entry name" value="NITRATE/NITRITE SENSOR PROTEIN NARX-RELATED"/>
    <property type="match status" value="1"/>
</dbReference>
<evidence type="ECO:0000256" key="3">
    <source>
        <dbReference type="ARBA" id="ARBA00023012"/>
    </source>
</evidence>
<dbReference type="EMBL" id="CP000302">
    <property type="protein sequence ID" value="ABE56749.1"/>
    <property type="molecule type" value="Genomic_DNA"/>
</dbReference>
<dbReference type="GO" id="GO:0016020">
    <property type="term" value="C:membrane"/>
    <property type="evidence" value="ECO:0007669"/>
    <property type="project" value="InterPro"/>
</dbReference>
<keyword evidence="7" id="KW-1185">Reference proteome</keyword>
<organism evidence="6 7">
    <name type="scientific">Shewanella denitrificans (strain OS217 / ATCC BAA-1090 / DSM 15013)</name>
    <dbReference type="NCBI Taxonomy" id="318161"/>
    <lineage>
        <taxon>Bacteria</taxon>
        <taxon>Pseudomonadati</taxon>
        <taxon>Pseudomonadota</taxon>
        <taxon>Gammaproteobacteria</taxon>
        <taxon>Alteromonadales</taxon>
        <taxon>Shewanellaceae</taxon>
        <taxon>Shewanella</taxon>
    </lineage>
</organism>
<dbReference type="Pfam" id="PF07730">
    <property type="entry name" value="HisKA_3"/>
    <property type="match status" value="1"/>
</dbReference>
<dbReference type="RefSeq" id="WP_011497890.1">
    <property type="nucleotide sequence ID" value="NC_007954.1"/>
</dbReference>
<dbReference type="eggNOG" id="COG4585">
    <property type="taxonomic scope" value="Bacteria"/>
</dbReference>
<dbReference type="Gene3D" id="1.20.5.1930">
    <property type="match status" value="1"/>
</dbReference>
<dbReference type="SUPFAM" id="SSF55874">
    <property type="entry name" value="ATPase domain of HSP90 chaperone/DNA topoisomerase II/histidine kinase"/>
    <property type="match status" value="1"/>
</dbReference>
<feature type="transmembrane region" description="Helical" evidence="4">
    <location>
        <begin position="52"/>
        <end position="82"/>
    </location>
</feature>
<dbReference type="GO" id="GO:0046983">
    <property type="term" value="F:protein dimerization activity"/>
    <property type="evidence" value="ECO:0007669"/>
    <property type="project" value="InterPro"/>
</dbReference>
<dbReference type="Proteomes" id="UP000001982">
    <property type="component" value="Chromosome"/>
</dbReference>
<keyword evidence="1" id="KW-0808">Transferase</keyword>
<proteinExistence type="predicted"/>
<gene>
    <name evidence="6" type="ordered locus">Sden_3474</name>
</gene>
<keyword evidence="3" id="KW-0902">Two-component regulatory system</keyword>
<evidence type="ECO:0000256" key="1">
    <source>
        <dbReference type="ARBA" id="ARBA00022679"/>
    </source>
</evidence>
<dbReference type="AlphaFoldDB" id="Q12IH7"/>
<dbReference type="CDD" id="cd16917">
    <property type="entry name" value="HATPase_UhpB-NarQ-NarX-like"/>
    <property type="match status" value="1"/>
</dbReference>
<reference evidence="6 7" key="1">
    <citation type="submission" date="2006-03" db="EMBL/GenBank/DDBJ databases">
        <title>Complete sequence of Shewanella denitrificans OS217.</title>
        <authorList>
            <consortium name="US DOE Joint Genome Institute"/>
            <person name="Copeland A."/>
            <person name="Lucas S."/>
            <person name="Lapidus A."/>
            <person name="Barry K."/>
            <person name="Detter J.C."/>
            <person name="Glavina del Rio T."/>
            <person name="Hammon N."/>
            <person name="Israni S."/>
            <person name="Dalin E."/>
            <person name="Tice H."/>
            <person name="Pitluck S."/>
            <person name="Brettin T."/>
            <person name="Bruce D."/>
            <person name="Han C."/>
            <person name="Tapia R."/>
            <person name="Gilna P."/>
            <person name="Kiss H."/>
            <person name="Schmutz J."/>
            <person name="Larimer F."/>
            <person name="Land M."/>
            <person name="Hauser L."/>
            <person name="Kyrpides N."/>
            <person name="Lykidis A."/>
            <person name="Richardson P."/>
        </authorList>
    </citation>
    <scope>NUCLEOTIDE SEQUENCE [LARGE SCALE GENOMIC DNA]</scope>
    <source>
        <strain evidence="7">OS217 / ATCC BAA-1090 / DSM 15013</strain>
    </source>
</reference>
<name>Q12IH7_SHEDO</name>
<feature type="domain" description="Signal transduction histidine kinase subgroup 3 dimerisation and phosphoacceptor" evidence="5">
    <location>
        <begin position="157"/>
        <end position="223"/>
    </location>
</feature>
<feature type="transmembrane region" description="Helical" evidence="4">
    <location>
        <begin position="112"/>
        <end position="131"/>
    </location>
</feature>
<dbReference type="InterPro" id="IPR036890">
    <property type="entry name" value="HATPase_C_sf"/>
</dbReference>
<keyword evidence="4" id="KW-1133">Transmembrane helix</keyword>
<evidence type="ECO:0000259" key="5">
    <source>
        <dbReference type="Pfam" id="PF07730"/>
    </source>
</evidence>
<dbReference type="GO" id="GO:0000155">
    <property type="term" value="F:phosphorelay sensor kinase activity"/>
    <property type="evidence" value="ECO:0007669"/>
    <property type="project" value="InterPro"/>
</dbReference>
<evidence type="ECO:0000313" key="6">
    <source>
        <dbReference type="EMBL" id="ABE56749.1"/>
    </source>
</evidence>
<dbReference type="InterPro" id="IPR050482">
    <property type="entry name" value="Sensor_HK_TwoCompSys"/>
</dbReference>
<keyword evidence="4" id="KW-0812">Transmembrane</keyword>
<dbReference type="KEGG" id="sdn:Sden_3474"/>
<dbReference type="Gene3D" id="3.30.565.10">
    <property type="entry name" value="Histidine kinase-like ATPase, C-terminal domain"/>
    <property type="match status" value="1"/>
</dbReference>
<protein>
    <submittedName>
        <fullName evidence="6">Histidine kinase, dimerisation and phosphoacceptor region</fullName>
    </submittedName>
</protein>
<dbReference type="HOGENOM" id="CLU_000445_20_8_6"/>
<evidence type="ECO:0000256" key="2">
    <source>
        <dbReference type="ARBA" id="ARBA00022777"/>
    </source>
</evidence>
<evidence type="ECO:0000256" key="4">
    <source>
        <dbReference type="SAM" id="Phobius"/>
    </source>
</evidence>
<dbReference type="PANTHER" id="PTHR24421:SF63">
    <property type="entry name" value="SENSOR HISTIDINE KINASE DESK"/>
    <property type="match status" value="1"/>
</dbReference>
<accession>Q12IH7</accession>
<sequence>MYLINLIFYFIPLYFMPFEPLTFGLVLAALVPFVACYFWAYNSNSQKAIYPIMAMIVLACLVTPLSTGSLSFFSFCGFFIGFFYPLKRALLGFAAISLILLSLNIAVGFEHYMFTLYGMLIVFAVGVLGVVERKRHQIKRQQLQSRNEIHTLATMLERERIARDLHDIMGHSLSCIALKAELADKLVAANQLDLARQQLQELGLIARESLTQVRDTVSSYKHKGLDASLSPLLQSLRDKGIAARLEGDIPKLDPNTEGQLILILTEWVSNMLKHSQAQDCSIQFKQQGSELELVMADDAKASPITEGNGLRGIRERVSALGGSFNYTTQGHYRFCVRLPLTNPINQAQAGGAQQ</sequence>
<dbReference type="InterPro" id="IPR011712">
    <property type="entry name" value="Sig_transdc_His_kin_sub3_dim/P"/>
</dbReference>
<keyword evidence="2 6" id="KW-0418">Kinase</keyword>
<keyword evidence="4" id="KW-0472">Membrane</keyword>
<evidence type="ECO:0000313" key="7">
    <source>
        <dbReference type="Proteomes" id="UP000001982"/>
    </source>
</evidence>
<feature type="transmembrane region" description="Helical" evidence="4">
    <location>
        <begin position="89"/>
        <end position="106"/>
    </location>
</feature>
<dbReference type="STRING" id="318161.Sden_3474"/>